<dbReference type="EMBL" id="JABURY010000013">
    <property type="protein sequence ID" value="MBC9130744.1"/>
    <property type="molecule type" value="Genomic_DNA"/>
</dbReference>
<accession>A0ABR7QWY9</accession>
<proteinExistence type="predicted"/>
<evidence type="ECO:0000313" key="1">
    <source>
        <dbReference type="EMBL" id="MBC9130744.1"/>
    </source>
</evidence>
<gene>
    <name evidence="1" type="ORF">FcAc13_05400</name>
</gene>
<keyword evidence="2" id="KW-1185">Reference proteome</keyword>
<dbReference type="RefSeq" id="WP_187755192.1">
    <property type="nucleotide sequence ID" value="NZ_JABURY010000013.1"/>
</dbReference>
<sequence>MQITRLNKLNIKHKTIFDGTLDLLYKQIFNYEIDNEKITVLFSDFENNYLSTFSLFCKSLLLNNFFIDNENKESLYYEIVNKLNLKSKIHEYNNPTGLKYYYVKSFDFSPCFTIKSLNEKYLLFCFGVSELNPDRYVILYQGILELTK</sequence>
<protein>
    <submittedName>
        <fullName evidence="1">Uncharacterized protein</fullName>
    </submittedName>
</protein>
<name>A0ABR7QWY9_9GAMM</name>
<organism evidence="1 2">
    <name type="scientific">Frischella japonica</name>
    <dbReference type="NCBI Taxonomy" id="2741544"/>
    <lineage>
        <taxon>Bacteria</taxon>
        <taxon>Pseudomonadati</taxon>
        <taxon>Pseudomonadota</taxon>
        <taxon>Gammaproteobacteria</taxon>
        <taxon>Orbales</taxon>
        <taxon>Orbaceae</taxon>
        <taxon>Frischella</taxon>
    </lineage>
</organism>
<dbReference type="Proteomes" id="UP000651208">
    <property type="component" value="Unassembled WGS sequence"/>
</dbReference>
<evidence type="ECO:0000313" key="2">
    <source>
        <dbReference type="Proteomes" id="UP000651208"/>
    </source>
</evidence>
<comment type="caution">
    <text evidence="1">The sequence shown here is derived from an EMBL/GenBank/DDBJ whole genome shotgun (WGS) entry which is preliminary data.</text>
</comment>
<reference evidence="1 2" key="1">
    <citation type="submission" date="2020-06" db="EMBL/GenBank/DDBJ databases">
        <title>Frischella cerana isolated from Apis cerana gut homogenate.</title>
        <authorList>
            <person name="Wolter L.A."/>
            <person name="Suenami S."/>
            <person name="Miyazaki R."/>
        </authorList>
    </citation>
    <scope>NUCLEOTIDE SEQUENCE [LARGE SCALE GENOMIC DNA]</scope>
    <source>
        <strain evidence="1 2">Ac13</strain>
    </source>
</reference>